<organism evidence="1 2">
    <name type="scientific">Caballeronia sordidicola</name>
    <name type="common">Burkholderia sordidicola</name>
    <dbReference type="NCBI Taxonomy" id="196367"/>
    <lineage>
        <taxon>Bacteria</taxon>
        <taxon>Pseudomonadati</taxon>
        <taxon>Pseudomonadota</taxon>
        <taxon>Betaproteobacteria</taxon>
        <taxon>Burkholderiales</taxon>
        <taxon>Burkholderiaceae</taxon>
        <taxon>Caballeronia</taxon>
    </lineage>
</organism>
<dbReference type="Proteomes" id="UP000214720">
    <property type="component" value="Unassembled WGS sequence"/>
</dbReference>
<evidence type="ECO:0000313" key="1">
    <source>
        <dbReference type="EMBL" id="OXC80390.1"/>
    </source>
</evidence>
<name>A0A226XBK6_CABSO</name>
<dbReference type="EMBL" id="MTHB01000018">
    <property type="protein sequence ID" value="OXC80390.1"/>
    <property type="molecule type" value="Genomic_DNA"/>
</dbReference>
<dbReference type="AlphaFoldDB" id="A0A226XBK6"/>
<reference evidence="2" key="1">
    <citation type="submission" date="2017-01" db="EMBL/GenBank/DDBJ databases">
        <title>Genome Analysis of Deinococcus marmoris KOPRI26562.</title>
        <authorList>
            <person name="Kim J.H."/>
            <person name="Oh H.-M."/>
        </authorList>
    </citation>
    <scope>NUCLEOTIDE SEQUENCE [LARGE SCALE GENOMIC DNA]</scope>
    <source>
        <strain evidence="2">PAMC 26633</strain>
    </source>
</reference>
<proteinExistence type="predicted"/>
<evidence type="ECO:0000313" key="2">
    <source>
        <dbReference type="Proteomes" id="UP000214720"/>
    </source>
</evidence>
<comment type="caution">
    <text evidence="1">The sequence shown here is derived from an EMBL/GenBank/DDBJ whole genome shotgun (WGS) entry which is preliminary data.</text>
</comment>
<sequence>MARGLASCEEARRTGEYFAEVEPHTELGVTLAAAQKSKADH</sequence>
<protein>
    <submittedName>
        <fullName evidence="1">Uncharacterized protein</fullName>
    </submittedName>
</protein>
<accession>A0A226XBK6</accession>
<gene>
    <name evidence="1" type="ORF">BSU04_01970</name>
</gene>